<comment type="subcellular location">
    <subcellularLocation>
        <location evidence="1">Cell membrane</location>
        <topology evidence="1">Multi-pass membrane protein</topology>
    </subcellularLocation>
</comment>
<keyword evidence="7 8" id="KW-0472">Membrane</keyword>
<feature type="transmembrane region" description="Helical" evidence="8">
    <location>
        <begin position="328"/>
        <end position="350"/>
    </location>
</feature>
<feature type="transmembrane region" description="Helical" evidence="8">
    <location>
        <begin position="356"/>
        <end position="374"/>
    </location>
</feature>
<dbReference type="HOGENOM" id="CLU_017959_8_0_5"/>
<comment type="similarity">
    <text evidence="2">Belongs to the nucleobase:cation symporter-2 (NCS2) (TC 2.A.40) family.</text>
</comment>
<gene>
    <name evidence="9" type="ordered locus">PB2503_11589</name>
</gene>
<keyword evidence="5 8" id="KW-0812">Transmembrane</keyword>
<sequence>MSGSYRDPDYFPPLGVSILLGVQHILAMFVSNVTPAVIVAGAAGIGFGAADQTPLIVMIQASMVFAGVATLLQTISLGPIGARLPIVQGTSFAFLPIMIPLVSGGGVSSLSALYGGALCGGIFHLLLAPLVPRIRFALPPLVTGLVVLMIGLSLIRVGIQYSAGGVPSQGTAAFGRGESWALALVVMMATLGFKFFGRGLLSTASVLLGILTGYAVAAVFGRIDTVAVSDAAWFLLPEPLPFGVSFSAAAIVSFCLIVLVSGIETIGDVSAITQSGAGRRATDRELTGATFADGAGTLIAALFGGLPNSSFSQNVGLVAMTGVMSRHVVTLGAVFLVLCGLVPKIGAAIVTIPIEVLGGSVVIMFGMVAAAGLSMLSEVTWSQRNLLIFATSLSVGLGLQLVPDALQHLPSLAQILLASGVLPAAFLAIVMSLALPPLEDKE</sequence>
<feature type="transmembrane region" description="Helical" evidence="8">
    <location>
        <begin position="415"/>
        <end position="435"/>
    </location>
</feature>
<dbReference type="NCBIfam" id="NF037981">
    <property type="entry name" value="NCS2_1"/>
    <property type="match status" value="1"/>
</dbReference>
<dbReference type="NCBIfam" id="TIGR03173">
    <property type="entry name" value="pbuX"/>
    <property type="match status" value="1"/>
</dbReference>
<evidence type="ECO:0000256" key="2">
    <source>
        <dbReference type="ARBA" id="ARBA00008821"/>
    </source>
</evidence>
<protein>
    <submittedName>
        <fullName evidence="9">Xanthine/uracil permease family protein</fullName>
    </submittedName>
</protein>
<feature type="transmembrane region" description="Helical" evidence="8">
    <location>
        <begin position="243"/>
        <end position="263"/>
    </location>
</feature>
<keyword evidence="4" id="KW-1003">Cell membrane</keyword>
<evidence type="ECO:0000256" key="4">
    <source>
        <dbReference type="ARBA" id="ARBA00022475"/>
    </source>
</evidence>
<dbReference type="eggNOG" id="COG2233">
    <property type="taxonomic scope" value="Bacteria"/>
</dbReference>
<dbReference type="GO" id="GO:0005886">
    <property type="term" value="C:plasma membrane"/>
    <property type="evidence" value="ECO:0007669"/>
    <property type="project" value="UniProtKB-SubCell"/>
</dbReference>
<dbReference type="STRING" id="314260.PB2503_11589"/>
<organism evidence="9 10">
    <name type="scientific">Parvularcula bermudensis (strain ATCC BAA-594 / HTCC2503 / KCTC 12087)</name>
    <dbReference type="NCBI Taxonomy" id="314260"/>
    <lineage>
        <taxon>Bacteria</taxon>
        <taxon>Pseudomonadati</taxon>
        <taxon>Pseudomonadota</taxon>
        <taxon>Alphaproteobacteria</taxon>
        <taxon>Parvularculales</taxon>
        <taxon>Parvularculaceae</taxon>
        <taxon>Parvularcula</taxon>
    </lineage>
</organism>
<dbReference type="OrthoDB" id="9805749at2"/>
<accession>E0TCY0</accession>
<dbReference type="Pfam" id="PF00860">
    <property type="entry name" value="Xan_ur_permease"/>
    <property type="match status" value="1"/>
</dbReference>
<evidence type="ECO:0000256" key="5">
    <source>
        <dbReference type="ARBA" id="ARBA00022692"/>
    </source>
</evidence>
<feature type="transmembrane region" description="Helical" evidence="8">
    <location>
        <begin position="55"/>
        <end position="72"/>
    </location>
</feature>
<keyword evidence="10" id="KW-1185">Reference proteome</keyword>
<dbReference type="EMBL" id="CP002156">
    <property type="protein sequence ID" value="ADM10363.1"/>
    <property type="molecule type" value="Genomic_DNA"/>
</dbReference>
<feature type="transmembrane region" description="Helical" evidence="8">
    <location>
        <begin position="179"/>
        <end position="197"/>
    </location>
</feature>
<dbReference type="AlphaFoldDB" id="E0TCY0"/>
<reference evidence="10" key="1">
    <citation type="submission" date="2010-08" db="EMBL/GenBank/DDBJ databases">
        <title>Genome sequence of Parvularcula bermudensis HTCC2503.</title>
        <authorList>
            <person name="Kang D.-M."/>
            <person name="Oh H.-M."/>
            <person name="Cho J.-C."/>
        </authorList>
    </citation>
    <scope>NUCLEOTIDE SEQUENCE [LARGE SCALE GENOMIC DNA]</scope>
    <source>
        <strain evidence="10">ATCC BAA-594 / HTCC2503 / KCTC 12087</strain>
    </source>
</reference>
<feature type="transmembrane region" description="Helical" evidence="8">
    <location>
        <begin position="138"/>
        <end position="159"/>
    </location>
</feature>
<reference evidence="9 10" key="2">
    <citation type="journal article" date="2011" name="J. Bacteriol.">
        <title>Complete genome sequence of strain HTCC2503T of Parvularcula bermudensis, the type species of the order "Parvularculales" in the class Alphaproteobacteria.</title>
        <authorList>
            <person name="Oh H.M."/>
            <person name="Kang I."/>
            <person name="Vergin K.L."/>
            <person name="Kang D."/>
            <person name="Rhee K.H."/>
            <person name="Giovannoni S.J."/>
            <person name="Cho J.C."/>
        </authorList>
    </citation>
    <scope>NUCLEOTIDE SEQUENCE [LARGE SCALE GENOMIC DNA]</scope>
    <source>
        <strain evidence="10">ATCC BAA-594 / HTCC2503 / KCTC 12087</strain>
    </source>
</reference>
<dbReference type="PANTHER" id="PTHR42810:SF4">
    <property type="entry name" value="URIC ACID TRANSPORTER UACT"/>
    <property type="match status" value="1"/>
</dbReference>
<dbReference type="GO" id="GO:0042907">
    <property type="term" value="F:xanthine transmembrane transporter activity"/>
    <property type="evidence" value="ECO:0007669"/>
    <property type="project" value="TreeGrafter"/>
</dbReference>
<dbReference type="InterPro" id="IPR006043">
    <property type="entry name" value="NCS2"/>
</dbReference>
<dbReference type="Proteomes" id="UP000001302">
    <property type="component" value="Chromosome"/>
</dbReference>
<dbReference type="KEGG" id="pbr:PB2503_11589"/>
<name>E0TCY0_PARBH</name>
<proteinExistence type="inferred from homology"/>
<feature type="transmembrane region" description="Helical" evidence="8">
    <location>
        <begin position="25"/>
        <end position="49"/>
    </location>
</feature>
<dbReference type="NCBIfam" id="TIGR00801">
    <property type="entry name" value="ncs2"/>
    <property type="match status" value="1"/>
</dbReference>
<feature type="transmembrane region" description="Helical" evidence="8">
    <location>
        <begin position="84"/>
        <end position="106"/>
    </location>
</feature>
<evidence type="ECO:0000256" key="7">
    <source>
        <dbReference type="ARBA" id="ARBA00023136"/>
    </source>
</evidence>
<keyword evidence="3" id="KW-0813">Transport</keyword>
<evidence type="ECO:0000256" key="6">
    <source>
        <dbReference type="ARBA" id="ARBA00022989"/>
    </source>
</evidence>
<keyword evidence="6 8" id="KW-1133">Transmembrane helix</keyword>
<dbReference type="InterPro" id="IPR017588">
    <property type="entry name" value="UacT-like"/>
</dbReference>
<dbReference type="PANTHER" id="PTHR42810">
    <property type="entry name" value="PURINE PERMEASE C1399.01C-RELATED"/>
    <property type="match status" value="1"/>
</dbReference>
<dbReference type="RefSeq" id="WP_013301337.1">
    <property type="nucleotide sequence ID" value="NC_014414.1"/>
</dbReference>
<feature type="transmembrane region" description="Helical" evidence="8">
    <location>
        <begin position="386"/>
        <end position="403"/>
    </location>
</feature>
<evidence type="ECO:0000313" key="9">
    <source>
        <dbReference type="EMBL" id="ADM10363.1"/>
    </source>
</evidence>
<evidence type="ECO:0000256" key="8">
    <source>
        <dbReference type="SAM" id="Phobius"/>
    </source>
</evidence>
<dbReference type="InterPro" id="IPR006042">
    <property type="entry name" value="Xan_ur_permease"/>
</dbReference>
<evidence type="ECO:0000256" key="3">
    <source>
        <dbReference type="ARBA" id="ARBA00022448"/>
    </source>
</evidence>
<feature type="transmembrane region" description="Helical" evidence="8">
    <location>
        <begin position="204"/>
        <end position="223"/>
    </location>
</feature>
<evidence type="ECO:0000313" key="10">
    <source>
        <dbReference type="Proteomes" id="UP000001302"/>
    </source>
</evidence>
<evidence type="ECO:0000256" key="1">
    <source>
        <dbReference type="ARBA" id="ARBA00004651"/>
    </source>
</evidence>